<name>A0A062UYS8_9EURY</name>
<dbReference type="EMBL" id="JMIY01000009">
    <property type="protein sequence ID" value="KCZ70337.1"/>
    <property type="molecule type" value="Genomic_DNA"/>
</dbReference>
<proteinExistence type="predicted"/>
<evidence type="ECO:0000313" key="2">
    <source>
        <dbReference type="Proteomes" id="UP000027153"/>
    </source>
</evidence>
<protein>
    <submittedName>
        <fullName evidence="1">Uncharacterized protein</fullName>
    </submittedName>
</protein>
<keyword evidence="2" id="KW-1185">Reference proteome</keyword>
<dbReference type="Proteomes" id="UP000027153">
    <property type="component" value="Unassembled WGS sequence"/>
</dbReference>
<comment type="caution">
    <text evidence="1">The sequence shown here is derived from an EMBL/GenBank/DDBJ whole genome shotgun (WGS) entry which is preliminary data.</text>
</comment>
<gene>
    <name evidence="1" type="ORF">ANME2D_03453</name>
</gene>
<accession>A0A062UYS8</accession>
<organism evidence="1 2">
    <name type="scientific">Candidatus Methanoperedens nitratireducens</name>
    <dbReference type="NCBI Taxonomy" id="1392998"/>
    <lineage>
        <taxon>Archaea</taxon>
        <taxon>Methanobacteriati</taxon>
        <taxon>Methanobacteriota</taxon>
        <taxon>Stenosarchaea group</taxon>
        <taxon>Methanomicrobia</taxon>
        <taxon>Methanosarcinales</taxon>
        <taxon>ANME-2 cluster</taxon>
        <taxon>Candidatus Methanoperedentaceae</taxon>
        <taxon>Candidatus Methanoperedens</taxon>
    </lineage>
</organism>
<evidence type="ECO:0000313" key="1">
    <source>
        <dbReference type="EMBL" id="KCZ70337.1"/>
    </source>
</evidence>
<sequence>MPKVCVDLSEKGYEILAELKNDKINKKVNKYEKFGF</sequence>
<dbReference type="AlphaFoldDB" id="A0A062UYS8"/>
<reference evidence="1 2" key="1">
    <citation type="journal article" date="2013" name="Nature">
        <title>Anaerobic oxidation of methane coupled to nitrate reduction in a novel archaeal lineage.</title>
        <authorList>
            <person name="Haroon M.F."/>
            <person name="Hu S."/>
            <person name="Shi Y."/>
            <person name="Imelfort M."/>
            <person name="Keller J."/>
            <person name="Hugenholtz P."/>
            <person name="Yuan Z."/>
            <person name="Tyson G.W."/>
        </authorList>
    </citation>
    <scope>NUCLEOTIDE SEQUENCE [LARGE SCALE GENOMIC DNA]</scope>
    <source>
        <strain evidence="1 2">ANME-2d</strain>
    </source>
</reference>